<dbReference type="FunFam" id="1.20.120.1530:FF:000004">
    <property type="entry name" value="Methyl-accepting chemotaxis protein"/>
    <property type="match status" value="1"/>
</dbReference>
<evidence type="ECO:0000256" key="7">
    <source>
        <dbReference type="ARBA" id="ARBA00023224"/>
    </source>
</evidence>
<evidence type="ECO:0000256" key="6">
    <source>
        <dbReference type="ARBA" id="ARBA00023136"/>
    </source>
</evidence>
<keyword evidence="4 11" id="KW-0812">Transmembrane</keyword>
<dbReference type="EMBL" id="MDEK01000006">
    <property type="protein sequence ID" value="PPU83213.1"/>
    <property type="molecule type" value="Genomic_DNA"/>
</dbReference>
<dbReference type="PANTHER" id="PTHR43531">
    <property type="entry name" value="PROTEIN ICFG"/>
    <property type="match status" value="1"/>
</dbReference>
<evidence type="ECO:0000256" key="9">
    <source>
        <dbReference type="PROSITE-ProRule" id="PRU00284"/>
    </source>
</evidence>
<dbReference type="GO" id="GO:0006935">
    <property type="term" value="P:chemotaxis"/>
    <property type="evidence" value="ECO:0007669"/>
    <property type="project" value="InterPro"/>
</dbReference>
<dbReference type="PANTHER" id="PTHR43531:SF14">
    <property type="entry name" value="METHYL-ACCEPTING CHEMOTAXIS PROTEIN I-RELATED"/>
    <property type="match status" value="1"/>
</dbReference>
<evidence type="ECO:0000259" key="12">
    <source>
        <dbReference type="PROSITE" id="PS50111"/>
    </source>
</evidence>
<dbReference type="Gene3D" id="1.10.287.950">
    <property type="entry name" value="Methyl-accepting chemotaxis protein"/>
    <property type="match status" value="1"/>
</dbReference>
<dbReference type="Pfam" id="PF00672">
    <property type="entry name" value="HAMP"/>
    <property type="match status" value="1"/>
</dbReference>
<feature type="domain" description="Methyl-accepting transducer" evidence="12">
    <location>
        <begin position="456"/>
        <end position="685"/>
    </location>
</feature>
<dbReference type="Proteomes" id="UP000247346">
    <property type="component" value="Unassembled WGS sequence"/>
</dbReference>
<dbReference type="SUPFAM" id="SSF58104">
    <property type="entry name" value="Methyl-accepting chemotaxis protein (MCP) signaling domain"/>
    <property type="match status" value="1"/>
</dbReference>
<dbReference type="SMART" id="SM00283">
    <property type="entry name" value="MA"/>
    <property type="match status" value="1"/>
</dbReference>
<dbReference type="Pfam" id="PF18575">
    <property type="entry name" value="HAMP_N3"/>
    <property type="match status" value="1"/>
</dbReference>
<keyword evidence="2" id="KW-1003">Cell membrane</keyword>
<dbReference type="Pfam" id="PF17200">
    <property type="entry name" value="sCache_2"/>
    <property type="match status" value="1"/>
</dbReference>
<dbReference type="GeneID" id="93879018"/>
<dbReference type="InterPro" id="IPR041395">
    <property type="entry name" value="McpB_HAMP_3rd"/>
</dbReference>
<feature type="domain" description="HAMP" evidence="13">
    <location>
        <begin position="403"/>
        <end position="451"/>
    </location>
</feature>
<evidence type="ECO:0000256" key="11">
    <source>
        <dbReference type="SAM" id="Phobius"/>
    </source>
</evidence>
<dbReference type="GO" id="GO:0005886">
    <property type="term" value="C:plasma membrane"/>
    <property type="evidence" value="ECO:0007669"/>
    <property type="project" value="UniProtKB-SubCell"/>
</dbReference>
<evidence type="ECO:0000256" key="10">
    <source>
        <dbReference type="SAM" id="MobiDB-lite"/>
    </source>
</evidence>
<sequence>MSSRSLLTRLSDLPLRRKFLWQTVLLGAGIVLLAVIAARMQYLDIRNTREQALKGQIELALGVVRAYAAEVDKGSMPLEEAQRTALRTLESMRARDGVDYFYVHDMHPTMLMHPTRKDLVGKDIGQVLSADGKPVFREFVKVAEAGGGYVDYLWPKPGNDKPVEKVSYNAPFAPWHWVIGTGVYMDDVQGQALIFTGVMTLAGGILVLLTFGINWLIGSSVLRPVARSLDAIRAVSRGDLSVRIDNPGRDETGQMLGATGEMIRMLERFSNETARMAVLHADKDMSHRMPEDFPGVYGDLAASINRMMFEHLDAIVDAIAVLNEYANGDLRRDARRLPGSRAVLHESMDAAKASLLAINTEIKRLAAAAAAGDFSVRGDAARFQHDFRLMVQDLNAMMEVSDRNLGKLSTLLQAIAAGDLSARMHGEFHGVFARMREDANTTADQLADIVGRIQAAARSIHGATTELATGNEDLSRRTEQQAANLEETAASMEELTSTVKQNAEHARQANQLAVGAASVASQGGDVVGRVVETMSGIEASSKKIADIISVIDGIAFQTNILALNAAVEAARAGEQGRGFAVVATEVRTLAQRSANAAKEIKTLIDDSVGRVSEGSALVDQAGRTMSEIVTSVQRVTDIIGEIAAASREQSMGIEQVSSTVAQMDQAIQQNVAVVEEAGASARALEEQGRRLGEAAAVFRLDAAPAGTDGGAGTAPPATARTAARQAPLRLVRTAGPTVGAD</sequence>
<dbReference type="Pfam" id="PF00015">
    <property type="entry name" value="MCPsignal"/>
    <property type="match status" value="1"/>
</dbReference>
<dbReference type="SUPFAM" id="SSF158472">
    <property type="entry name" value="HAMP domain-like"/>
    <property type="match status" value="1"/>
</dbReference>
<evidence type="ECO:0000313" key="14">
    <source>
        <dbReference type="EMBL" id="PPU83213.1"/>
    </source>
</evidence>
<gene>
    <name evidence="14" type="ORF">XsacCFBP4641_08565</name>
</gene>
<dbReference type="Gene3D" id="1.20.120.1530">
    <property type="match status" value="2"/>
</dbReference>
<dbReference type="OrthoDB" id="8744489at2"/>
<name>A0A2P5Z5J7_9XANT</name>
<feature type="transmembrane region" description="Helical" evidence="11">
    <location>
        <begin position="192"/>
        <end position="217"/>
    </location>
</feature>
<dbReference type="PROSITE" id="PS50885">
    <property type="entry name" value="HAMP"/>
    <property type="match status" value="2"/>
</dbReference>
<dbReference type="InterPro" id="IPR033480">
    <property type="entry name" value="sCache_2"/>
</dbReference>
<evidence type="ECO:0000256" key="4">
    <source>
        <dbReference type="ARBA" id="ARBA00022692"/>
    </source>
</evidence>
<comment type="similarity">
    <text evidence="8">Belongs to the methyl-accepting chemotaxis (MCP) protein family.</text>
</comment>
<dbReference type="SMART" id="SM01049">
    <property type="entry name" value="Cache_2"/>
    <property type="match status" value="1"/>
</dbReference>
<dbReference type="InterPro" id="IPR003660">
    <property type="entry name" value="HAMP_dom"/>
</dbReference>
<reference evidence="14 15" key="1">
    <citation type="submission" date="2016-08" db="EMBL/GenBank/DDBJ databases">
        <authorList>
            <person name="Seilhamer J.J."/>
        </authorList>
    </citation>
    <scope>NUCLEOTIDE SEQUENCE [LARGE SCALE GENOMIC DNA]</scope>
    <source>
        <strain evidence="14 15">CFBP4641</strain>
    </source>
</reference>
<evidence type="ECO:0000256" key="2">
    <source>
        <dbReference type="ARBA" id="ARBA00022475"/>
    </source>
</evidence>
<dbReference type="InterPro" id="IPR004090">
    <property type="entry name" value="Chemotax_Me-accpt_rcpt"/>
</dbReference>
<dbReference type="RefSeq" id="WP_010343310.1">
    <property type="nucleotide sequence ID" value="NZ_CP132343.1"/>
</dbReference>
<evidence type="ECO:0000313" key="15">
    <source>
        <dbReference type="Proteomes" id="UP000247346"/>
    </source>
</evidence>
<keyword evidence="5 11" id="KW-1133">Transmembrane helix</keyword>
<keyword evidence="7 9" id="KW-0807">Transducer</keyword>
<dbReference type="PROSITE" id="PS50111">
    <property type="entry name" value="CHEMOTAXIS_TRANSDUC_2"/>
    <property type="match status" value="1"/>
</dbReference>
<evidence type="ECO:0000259" key="13">
    <source>
        <dbReference type="PROSITE" id="PS50885"/>
    </source>
</evidence>
<feature type="region of interest" description="Disordered" evidence="10">
    <location>
        <begin position="704"/>
        <end position="723"/>
    </location>
</feature>
<keyword evidence="3" id="KW-0488">Methylation</keyword>
<dbReference type="FunFam" id="1.10.287.950:FF:000002">
    <property type="entry name" value="Methyl-accepting chemotaxis protein"/>
    <property type="match status" value="1"/>
</dbReference>
<dbReference type="PRINTS" id="PR00260">
    <property type="entry name" value="CHEMTRNSDUCR"/>
</dbReference>
<dbReference type="CDD" id="cd06225">
    <property type="entry name" value="HAMP"/>
    <property type="match status" value="1"/>
</dbReference>
<proteinExistence type="inferred from homology"/>
<dbReference type="SMART" id="SM00304">
    <property type="entry name" value="HAMP"/>
    <property type="match status" value="2"/>
</dbReference>
<dbReference type="InterPro" id="IPR004089">
    <property type="entry name" value="MCPsignal_dom"/>
</dbReference>
<evidence type="ECO:0000256" key="3">
    <source>
        <dbReference type="ARBA" id="ARBA00022481"/>
    </source>
</evidence>
<comment type="caution">
    <text evidence="14">The sequence shown here is derived from an EMBL/GenBank/DDBJ whole genome shotgun (WGS) entry which is preliminary data.</text>
</comment>
<evidence type="ECO:0000256" key="1">
    <source>
        <dbReference type="ARBA" id="ARBA00004651"/>
    </source>
</evidence>
<protein>
    <submittedName>
        <fullName evidence="14">Methyl-accepting chemotaxis protein</fullName>
    </submittedName>
</protein>
<accession>A0A2P5Z5J7</accession>
<feature type="compositionally biased region" description="Low complexity" evidence="10">
    <location>
        <begin position="713"/>
        <end position="723"/>
    </location>
</feature>
<evidence type="ECO:0000256" key="8">
    <source>
        <dbReference type="ARBA" id="ARBA00029447"/>
    </source>
</evidence>
<dbReference type="Gene3D" id="3.30.450.20">
    <property type="entry name" value="PAS domain"/>
    <property type="match status" value="1"/>
</dbReference>
<organism evidence="14 15">
    <name type="scientific">Xanthomonas sacchari</name>
    <dbReference type="NCBI Taxonomy" id="56458"/>
    <lineage>
        <taxon>Bacteria</taxon>
        <taxon>Pseudomonadati</taxon>
        <taxon>Pseudomonadota</taxon>
        <taxon>Gammaproteobacteria</taxon>
        <taxon>Lysobacterales</taxon>
        <taxon>Lysobacteraceae</taxon>
        <taxon>Xanthomonas</taxon>
    </lineage>
</organism>
<evidence type="ECO:0000256" key="5">
    <source>
        <dbReference type="ARBA" id="ARBA00022989"/>
    </source>
</evidence>
<feature type="domain" description="HAMP" evidence="13">
    <location>
        <begin position="219"/>
        <end position="271"/>
    </location>
</feature>
<dbReference type="AlphaFoldDB" id="A0A2P5Z5J7"/>
<feature type="transmembrane region" description="Helical" evidence="11">
    <location>
        <begin position="20"/>
        <end position="38"/>
    </location>
</feature>
<comment type="subcellular location">
    <subcellularLocation>
        <location evidence="1">Cell membrane</location>
        <topology evidence="1">Multi-pass membrane protein</topology>
    </subcellularLocation>
</comment>
<dbReference type="GO" id="GO:0007165">
    <property type="term" value="P:signal transduction"/>
    <property type="evidence" value="ECO:0007669"/>
    <property type="project" value="UniProtKB-KW"/>
</dbReference>
<dbReference type="Pfam" id="PF18947">
    <property type="entry name" value="HAMP_2"/>
    <property type="match status" value="1"/>
</dbReference>
<keyword evidence="6 11" id="KW-0472">Membrane</keyword>
<dbReference type="InterPro" id="IPR051310">
    <property type="entry name" value="MCP_chemotaxis"/>
</dbReference>
<dbReference type="CDD" id="cd11386">
    <property type="entry name" value="MCP_signal"/>
    <property type="match status" value="1"/>
</dbReference>
<dbReference type="GO" id="GO:0004888">
    <property type="term" value="F:transmembrane signaling receptor activity"/>
    <property type="evidence" value="ECO:0007669"/>
    <property type="project" value="InterPro"/>
</dbReference>